<dbReference type="WBParaSite" id="Hba_12976">
    <property type="protein sequence ID" value="Hba_12976"/>
    <property type="gene ID" value="Hba_12976"/>
</dbReference>
<dbReference type="GO" id="GO:0051260">
    <property type="term" value="P:protein homooligomerization"/>
    <property type="evidence" value="ECO:0007669"/>
    <property type="project" value="InterPro"/>
</dbReference>
<name>A0A1I7X6F0_HETBA</name>
<feature type="domain" description="BTB" evidence="1">
    <location>
        <begin position="23"/>
        <end position="135"/>
    </location>
</feature>
<sequence length="166" mass="19254">MIRNGAFKDSMGLQDVTAHHATEIVHINAGGKRYSTLFETLARSKSSYFIHFVRIDDTSGKILLYHRNFIEDLSGGIFINRDGDLFGYILQYMRDGKRTVLPDDINKLKQLAREAEFFGMENLRRVILEKLDMEEKRKEEAESILLAIKNTTNQISQNLYFNGFKR</sequence>
<dbReference type="SUPFAM" id="SSF54695">
    <property type="entry name" value="POZ domain"/>
    <property type="match status" value="1"/>
</dbReference>
<dbReference type="PANTHER" id="PTHR14499">
    <property type="entry name" value="POTASSIUM CHANNEL TETRAMERIZATION DOMAIN-CONTAINING"/>
    <property type="match status" value="1"/>
</dbReference>
<organism evidence="2 3">
    <name type="scientific">Heterorhabditis bacteriophora</name>
    <name type="common">Entomopathogenic nematode worm</name>
    <dbReference type="NCBI Taxonomy" id="37862"/>
    <lineage>
        <taxon>Eukaryota</taxon>
        <taxon>Metazoa</taxon>
        <taxon>Ecdysozoa</taxon>
        <taxon>Nematoda</taxon>
        <taxon>Chromadorea</taxon>
        <taxon>Rhabditida</taxon>
        <taxon>Rhabditina</taxon>
        <taxon>Rhabditomorpha</taxon>
        <taxon>Strongyloidea</taxon>
        <taxon>Heterorhabditidae</taxon>
        <taxon>Heterorhabditis</taxon>
    </lineage>
</organism>
<dbReference type="SMART" id="SM00225">
    <property type="entry name" value="BTB"/>
    <property type="match status" value="1"/>
</dbReference>
<dbReference type="AlphaFoldDB" id="A0A1I7X6F0"/>
<dbReference type="Pfam" id="PF02214">
    <property type="entry name" value="BTB_2"/>
    <property type="match status" value="1"/>
</dbReference>
<dbReference type="CDD" id="cd18316">
    <property type="entry name" value="BTB_POZ_KCTD-like"/>
    <property type="match status" value="1"/>
</dbReference>
<keyword evidence="2" id="KW-1185">Reference proteome</keyword>
<proteinExistence type="predicted"/>
<accession>A0A1I7X6F0</accession>
<evidence type="ECO:0000259" key="1">
    <source>
        <dbReference type="SMART" id="SM00225"/>
    </source>
</evidence>
<dbReference type="InterPro" id="IPR011333">
    <property type="entry name" value="SKP1/BTB/POZ_sf"/>
</dbReference>
<dbReference type="InterPro" id="IPR003131">
    <property type="entry name" value="T1-type_BTB"/>
</dbReference>
<dbReference type="InterPro" id="IPR000210">
    <property type="entry name" value="BTB/POZ_dom"/>
</dbReference>
<reference evidence="3" key="1">
    <citation type="submission" date="2016-11" db="UniProtKB">
        <authorList>
            <consortium name="WormBaseParasite"/>
        </authorList>
    </citation>
    <scope>IDENTIFICATION</scope>
</reference>
<evidence type="ECO:0000313" key="2">
    <source>
        <dbReference type="Proteomes" id="UP000095283"/>
    </source>
</evidence>
<evidence type="ECO:0000313" key="3">
    <source>
        <dbReference type="WBParaSite" id="Hba_12976"/>
    </source>
</evidence>
<dbReference type="Gene3D" id="3.30.710.10">
    <property type="entry name" value="Potassium Channel Kv1.1, Chain A"/>
    <property type="match status" value="1"/>
</dbReference>
<dbReference type="PANTHER" id="PTHR14499:SF135">
    <property type="entry name" value="BTB DOMAIN-CONTAINING PROTEIN-RELATED"/>
    <property type="match status" value="1"/>
</dbReference>
<dbReference type="Proteomes" id="UP000095283">
    <property type="component" value="Unplaced"/>
</dbReference>
<protein>
    <submittedName>
        <fullName evidence="3">BTB domain-containing protein</fullName>
    </submittedName>
</protein>